<dbReference type="Proteomes" id="UP001642360">
    <property type="component" value="Unassembled WGS sequence"/>
</dbReference>
<keyword evidence="2" id="KW-1185">Reference proteome</keyword>
<reference evidence="1 2" key="1">
    <citation type="submission" date="2024-02" db="EMBL/GenBank/DDBJ databases">
        <authorList>
            <person name="Vignale AGUSTIN F."/>
            <person name="Sosa J E."/>
            <person name="Modenutti C."/>
        </authorList>
    </citation>
    <scope>NUCLEOTIDE SEQUENCE [LARGE SCALE GENOMIC DNA]</scope>
</reference>
<gene>
    <name evidence="1" type="ORF">ILEXP_LOCUS13572</name>
</gene>
<evidence type="ECO:0000313" key="2">
    <source>
        <dbReference type="Proteomes" id="UP001642360"/>
    </source>
</evidence>
<dbReference type="AlphaFoldDB" id="A0ABC8RMI3"/>
<organism evidence="1 2">
    <name type="scientific">Ilex paraguariensis</name>
    <name type="common">yerba mate</name>
    <dbReference type="NCBI Taxonomy" id="185542"/>
    <lineage>
        <taxon>Eukaryota</taxon>
        <taxon>Viridiplantae</taxon>
        <taxon>Streptophyta</taxon>
        <taxon>Embryophyta</taxon>
        <taxon>Tracheophyta</taxon>
        <taxon>Spermatophyta</taxon>
        <taxon>Magnoliopsida</taxon>
        <taxon>eudicotyledons</taxon>
        <taxon>Gunneridae</taxon>
        <taxon>Pentapetalae</taxon>
        <taxon>asterids</taxon>
        <taxon>campanulids</taxon>
        <taxon>Aquifoliales</taxon>
        <taxon>Aquifoliaceae</taxon>
        <taxon>Ilex</taxon>
    </lineage>
</organism>
<protein>
    <submittedName>
        <fullName evidence="1">Uncharacterized protein</fullName>
    </submittedName>
</protein>
<proteinExistence type="predicted"/>
<sequence>MKAGFGSPINTYKNFLVYWKIRFAKENKFEVQKGLLVLIVVQKISLKLHSEEGDHLWFDPPSKWSGSLQRSFLEASYLVNAALSDDFSNLPPFIRSDFSALSHHLLIRSASLVPFKDNLSDGLSAR</sequence>
<accession>A0ABC8RMI3</accession>
<comment type="caution">
    <text evidence="1">The sequence shown here is derived from an EMBL/GenBank/DDBJ whole genome shotgun (WGS) entry which is preliminary data.</text>
</comment>
<name>A0ABC8RMI3_9AQUA</name>
<evidence type="ECO:0000313" key="1">
    <source>
        <dbReference type="EMBL" id="CAK9145750.1"/>
    </source>
</evidence>
<dbReference type="EMBL" id="CAUOFW020001503">
    <property type="protein sequence ID" value="CAK9145750.1"/>
    <property type="molecule type" value="Genomic_DNA"/>
</dbReference>